<reference evidence="4" key="1">
    <citation type="submission" date="2017-02" db="UniProtKB">
        <authorList>
            <consortium name="WormBaseParasite"/>
        </authorList>
    </citation>
    <scope>IDENTIFICATION</scope>
</reference>
<protein>
    <submittedName>
        <fullName evidence="2 4">Uncharacterized protein</fullName>
    </submittedName>
</protein>
<reference evidence="2 3" key="2">
    <citation type="submission" date="2018-11" db="EMBL/GenBank/DDBJ databases">
        <authorList>
            <consortium name="Pathogen Informatics"/>
        </authorList>
    </citation>
    <scope>NUCLEOTIDE SEQUENCE [LARGE SCALE GENOMIC DNA]</scope>
</reference>
<evidence type="ECO:0000313" key="3">
    <source>
        <dbReference type="Proteomes" id="UP000274429"/>
    </source>
</evidence>
<keyword evidence="3" id="KW-1185">Reference proteome</keyword>
<gene>
    <name evidence="2" type="ORF">TTAC_LOCUS3764</name>
</gene>
<sequence>MDKSGKDFALVIQEFIDIKARQDGISQECNDKCLVAFEVSIVQSWVDLPRIVALIRNEETKQTTLFIFAGTRIADTVVSYLTTDKLIAVDEVLSCDSDSNKPTMLRIIGRDISSFGSDFGLSNSTVPSNSGTSSVSGKRQATSVSTIPAMPKKSRFATLFLGFDDATSANQFRSELTMECSKQTAPIPSSTRNTTWLDKYRADIVTPTHTPSLSHPNRTLRAARSFADVSHDATSAVSTSFSSTSCSSTSSESLYDDVDGKFDPIFSRGTVEYIRRSVSVPRLLEEEIEKGQDVATALTDSHWIAGDCSTTELSAPLPTPTTIASAEQVGSPFVDFQVEMKIIFNALFTLQDVANSKTSAVRSIGLTNAERDDRRQLKVSMPMTRMRLLRIH</sequence>
<evidence type="ECO:0000256" key="1">
    <source>
        <dbReference type="SAM" id="MobiDB-lite"/>
    </source>
</evidence>
<dbReference type="Gene3D" id="2.30.29.110">
    <property type="match status" value="1"/>
</dbReference>
<accession>A0A0R3WSN9</accession>
<name>A0A0R3WSN9_HYDTA</name>
<proteinExistence type="predicted"/>
<dbReference type="AlphaFoldDB" id="A0A0R3WSN9"/>
<dbReference type="Proteomes" id="UP000274429">
    <property type="component" value="Unassembled WGS sequence"/>
</dbReference>
<organism evidence="4">
    <name type="scientific">Hydatigena taeniaeformis</name>
    <name type="common">Feline tapeworm</name>
    <name type="synonym">Taenia taeniaeformis</name>
    <dbReference type="NCBI Taxonomy" id="6205"/>
    <lineage>
        <taxon>Eukaryota</taxon>
        <taxon>Metazoa</taxon>
        <taxon>Spiralia</taxon>
        <taxon>Lophotrochozoa</taxon>
        <taxon>Platyhelminthes</taxon>
        <taxon>Cestoda</taxon>
        <taxon>Eucestoda</taxon>
        <taxon>Cyclophyllidea</taxon>
        <taxon>Taeniidae</taxon>
        <taxon>Hydatigera</taxon>
    </lineage>
</organism>
<dbReference type="EMBL" id="UYWX01003003">
    <property type="protein sequence ID" value="VDM23318.1"/>
    <property type="molecule type" value="Genomic_DNA"/>
</dbReference>
<evidence type="ECO:0000313" key="4">
    <source>
        <dbReference type="WBParaSite" id="TTAC_0000377901-mRNA-1"/>
    </source>
</evidence>
<evidence type="ECO:0000313" key="2">
    <source>
        <dbReference type="EMBL" id="VDM23318.1"/>
    </source>
</evidence>
<feature type="region of interest" description="Disordered" evidence="1">
    <location>
        <begin position="125"/>
        <end position="144"/>
    </location>
</feature>
<dbReference type="WBParaSite" id="TTAC_0000377901-mRNA-1">
    <property type="protein sequence ID" value="TTAC_0000377901-mRNA-1"/>
    <property type="gene ID" value="TTAC_0000377901"/>
</dbReference>
<dbReference type="STRING" id="6205.A0A0R3WSN9"/>